<gene>
    <name evidence="2" type="ORF">NP075_03725</name>
</gene>
<dbReference type="Proteomes" id="UP001317322">
    <property type="component" value="Chromosome"/>
</dbReference>
<organism evidence="2 3">
    <name type="scientific">Cellulomonas wangsupingiae</name>
    <dbReference type="NCBI Taxonomy" id="2968085"/>
    <lineage>
        <taxon>Bacteria</taxon>
        <taxon>Bacillati</taxon>
        <taxon>Actinomycetota</taxon>
        <taxon>Actinomycetes</taxon>
        <taxon>Micrococcales</taxon>
        <taxon>Cellulomonadaceae</taxon>
        <taxon>Cellulomonas</taxon>
    </lineage>
</organism>
<accession>A0ABY5K7V0</accession>
<dbReference type="Pfam" id="PF01584">
    <property type="entry name" value="CheW"/>
    <property type="match status" value="1"/>
</dbReference>
<evidence type="ECO:0000313" key="2">
    <source>
        <dbReference type="EMBL" id="UUI65853.1"/>
    </source>
</evidence>
<reference evidence="2 3" key="1">
    <citation type="submission" date="2022-07" db="EMBL/GenBank/DDBJ databases">
        <title>Novel species in genus cellulomonas.</title>
        <authorList>
            <person name="Ye L."/>
        </authorList>
    </citation>
    <scope>NUCLEOTIDE SEQUENCE [LARGE SCALE GENOMIC DNA]</scope>
    <source>
        <strain evidence="3">zg-Y908</strain>
    </source>
</reference>
<dbReference type="SUPFAM" id="SSF50341">
    <property type="entry name" value="CheW-like"/>
    <property type="match status" value="1"/>
</dbReference>
<dbReference type="PROSITE" id="PS50851">
    <property type="entry name" value="CHEW"/>
    <property type="match status" value="1"/>
</dbReference>
<dbReference type="Gene3D" id="2.40.50.180">
    <property type="entry name" value="CheA-289, Domain 4"/>
    <property type="match status" value="1"/>
</dbReference>
<feature type="domain" description="CheW-like" evidence="1">
    <location>
        <begin position="1"/>
        <end position="140"/>
    </location>
</feature>
<proteinExistence type="predicted"/>
<dbReference type="RefSeq" id="WP_227563920.1">
    <property type="nucleotide sequence ID" value="NZ_CP101989.1"/>
</dbReference>
<sequence>MSQYVTFTLADALYGVDVMRVQEVLRVRARTRVPLAPPDVAGLVNLRGQVVLTIDLRTRLGLAPLVDDEPTMVVVQVAGEAVSLLVDAVGDVVEVGPDTYEPPPPTLAPHLRVVIRGTHKLEHRLLLVLDVDAAVAPHPAGPALTPTLEPR</sequence>
<evidence type="ECO:0000313" key="3">
    <source>
        <dbReference type="Proteomes" id="UP001317322"/>
    </source>
</evidence>
<protein>
    <submittedName>
        <fullName evidence="2">Chemotaxis protein CheW</fullName>
    </submittedName>
</protein>
<dbReference type="SMART" id="SM00260">
    <property type="entry name" value="CheW"/>
    <property type="match status" value="1"/>
</dbReference>
<dbReference type="Gene3D" id="2.30.30.40">
    <property type="entry name" value="SH3 Domains"/>
    <property type="match status" value="1"/>
</dbReference>
<dbReference type="InterPro" id="IPR039315">
    <property type="entry name" value="CheW"/>
</dbReference>
<keyword evidence="3" id="KW-1185">Reference proteome</keyword>
<dbReference type="InterPro" id="IPR036061">
    <property type="entry name" value="CheW-like_dom_sf"/>
</dbReference>
<name>A0ABY5K7V0_9CELL</name>
<dbReference type="EMBL" id="CP101989">
    <property type="protein sequence ID" value="UUI65853.1"/>
    <property type="molecule type" value="Genomic_DNA"/>
</dbReference>
<evidence type="ECO:0000259" key="1">
    <source>
        <dbReference type="PROSITE" id="PS50851"/>
    </source>
</evidence>
<dbReference type="InterPro" id="IPR002545">
    <property type="entry name" value="CheW-lke_dom"/>
</dbReference>
<dbReference type="PANTHER" id="PTHR22617:SF23">
    <property type="entry name" value="CHEMOTAXIS PROTEIN CHEW"/>
    <property type="match status" value="1"/>
</dbReference>
<dbReference type="PANTHER" id="PTHR22617">
    <property type="entry name" value="CHEMOTAXIS SENSOR HISTIDINE KINASE-RELATED"/>
    <property type="match status" value="1"/>
</dbReference>